<evidence type="ECO:0000313" key="2">
    <source>
        <dbReference type="Proteomes" id="UP000054911"/>
    </source>
</evidence>
<protein>
    <submittedName>
        <fullName evidence="1">Uncharacterized protein</fullName>
    </submittedName>
</protein>
<organism evidence="1 2">
    <name type="scientific">Caballeronia pedi</name>
    <dbReference type="NCBI Taxonomy" id="1777141"/>
    <lineage>
        <taxon>Bacteria</taxon>
        <taxon>Pseudomonadati</taxon>
        <taxon>Pseudomonadota</taxon>
        <taxon>Betaproteobacteria</taxon>
        <taxon>Burkholderiales</taxon>
        <taxon>Burkholderiaceae</taxon>
        <taxon>Caballeronia</taxon>
    </lineage>
</organism>
<dbReference type="EMBL" id="FCOE02000030">
    <property type="protein sequence ID" value="SAK89086.1"/>
    <property type="molecule type" value="Genomic_DNA"/>
</dbReference>
<dbReference type="InterPro" id="IPR035936">
    <property type="entry name" value="BB2672"/>
</dbReference>
<accession>A0A158D4F5</accession>
<name>A0A158D4F5_9BURK</name>
<proteinExistence type="predicted"/>
<dbReference type="SUPFAM" id="SSF160519">
    <property type="entry name" value="BB2672-like"/>
    <property type="match status" value="1"/>
</dbReference>
<dbReference type="AlphaFoldDB" id="A0A158D4F5"/>
<dbReference type="Pfam" id="PF06684">
    <property type="entry name" value="AA_synth"/>
    <property type="match status" value="1"/>
</dbReference>
<reference evidence="1" key="1">
    <citation type="submission" date="2016-01" db="EMBL/GenBank/DDBJ databases">
        <authorList>
            <person name="Peeters C."/>
        </authorList>
    </citation>
    <scope>NUCLEOTIDE SEQUENCE [LARGE SCALE GENOMIC DNA]</scope>
    <source>
        <strain evidence="1">LMG 29323</strain>
    </source>
</reference>
<gene>
    <name evidence="1" type="ORF">AWB80_06232</name>
</gene>
<sequence>MKLEVRKLVTFSEETRIEGEKAADRPLKMFGVAAVLRNPWRGGGSSKISRLRFMRWRRLWARC</sequence>
<dbReference type="Gene3D" id="3.30.1330.110">
    <property type="entry name" value="BB2672"/>
    <property type="match status" value="1"/>
</dbReference>
<dbReference type="STRING" id="1777141.AWB80_06232"/>
<evidence type="ECO:0000313" key="1">
    <source>
        <dbReference type="EMBL" id="SAK89086.1"/>
    </source>
</evidence>
<keyword evidence="2" id="KW-1185">Reference proteome</keyword>
<comment type="caution">
    <text evidence="1">The sequence shown here is derived from an EMBL/GenBank/DDBJ whole genome shotgun (WGS) entry which is preliminary data.</text>
</comment>
<dbReference type="Proteomes" id="UP000054911">
    <property type="component" value="Unassembled WGS sequence"/>
</dbReference>
<dbReference type="InterPro" id="IPR009569">
    <property type="entry name" value="AA_synth_put"/>
</dbReference>